<name>A0ABQ7DWE1_BRACR</name>
<evidence type="ECO:0000313" key="2">
    <source>
        <dbReference type="Proteomes" id="UP000266723"/>
    </source>
</evidence>
<dbReference type="Proteomes" id="UP000266723">
    <property type="component" value="Unassembled WGS sequence"/>
</dbReference>
<proteinExistence type="predicted"/>
<reference evidence="1 2" key="1">
    <citation type="journal article" date="2020" name="BMC Genomics">
        <title>Intraspecific diversification of the crop wild relative Brassica cretica Lam. using demographic model selection.</title>
        <authorList>
            <person name="Kioukis A."/>
            <person name="Michalopoulou V.A."/>
            <person name="Briers L."/>
            <person name="Pirintsos S."/>
            <person name="Studholme D.J."/>
            <person name="Pavlidis P."/>
            <person name="Sarris P.F."/>
        </authorList>
    </citation>
    <scope>NUCLEOTIDE SEQUENCE [LARGE SCALE GENOMIC DNA]</scope>
    <source>
        <strain evidence="2">cv. PFS-1207/04</strain>
    </source>
</reference>
<evidence type="ECO:0000313" key="1">
    <source>
        <dbReference type="EMBL" id="KAF3582379.1"/>
    </source>
</evidence>
<protein>
    <submittedName>
        <fullName evidence="1">Uncharacterized protein</fullName>
    </submittedName>
</protein>
<gene>
    <name evidence="1" type="ORF">DY000_02031504</name>
</gene>
<accession>A0ABQ7DWE1</accession>
<keyword evidence="2" id="KW-1185">Reference proteome</keyword>
<sequence>MSSSFSFPYPRITIDDLEDLHTVYGVDRAVILDLASASESPETVEEHIAELISLSSNLAVLPSRFWSLYSRSWAMEEGLSFGLGDSVTLFL</sequence>
<organism evidence="1 2">
    <name type="scientific">Brassica cretica</name>
    <name type="common">Mustard</name>
    <dbReference type="NCBI Taxonomy" id="69181"/>
    <lineage>
        <taxon>Eukaryota</taxon>
        <taxon>Viridiplantae</taxon>
        <taxon>Streptophyta</taxon>
        <taxon>Embryophyta</taxon>
        <taxon>Tracheophyta</taxon>
        <taxon>Spermatophyta</taxon>
        <taxon>Magnoliopsida</taxon>
        <taxon>eudicotyledons</taxon>
        <taxon>Gunneridae</taxon>
        <taxon>Pentapetalae</taxon>
        <taxon>rosids</taxon>
        <taxon>malvids</taxon>
        <taxon>Brassicales</taxon>
        <taxon>Brassicaceae</taxon>
        <taxon>Brassiceae</taxon>
        <taxon>Brassica</taxon>
    </lineage>
</organism>
<comment type="caution">
    <text evidence="1">The sequence shown here is derived from an EMBL/GenBank/DDBJ whole genome shotgun (WGS) entry which is preliminary data.</text>
</comment>
<dbReference type="EMBL" id="QGKV02000649">
    <property type="protein sequence ID" value="KAF3582379.1"/>
    <property type="molecule type" value="Genomic_DNA"/>
</dbReference>